<reference evidence="1 2" key="1">
    <citation type="submission" date="2019-05" db="EMBL/GenBank/DDBJ databases">
        <title>Another draft genome of Portunus trituberculatus and its Hox gene families provides insights of decapod evolution.</title>
        <authorList>
            <person name="Jeong J.-H."/>
            <person name="Song I."/>
            <person name="Kim S."/>
            <person name="Choi T."/>
            <person name="Kim D."/>
            <person name="Ryu S."/>
            <person name="Kim W."/>
        </authorList>
    </citation>
    <scope>NUCLEOTIDE SEQUENCE [LARGE SCALE GENOMIC DNA]</scope>
    <source>
        <tissue evidence="1">Muscle</tissue>
    </source>
</reference>
<gene>
    <name evidence="1" type="ORF">E2C01_088959</name>
</gene>
<proteinExistence type="predicted"/>
<dbReference type="EMBL" id="VSRR010096220">
    <property type="protein sequence ID" value="MPC93817.1"/>
    <property type="molecule type" value="Genomic_DNA"/>
</dbReference>
<dbReference type="Proteomes" id="UP000324222">
    <property type="component" value="Unassembled WGS sequence"/>
</dbReference>
<sequence length="11" mass="1262">MSETAIHIFTL</sequence>
<keyword evidence="2" id="KW-1185">Reference proteome</keyword>
<protein>
    <submittedName>
        <fullName evidence="1">Uncharacterized protein</fullName>
    </submittedName>
</protein>
<accession>A0A5B7JKZ8</accession>
<organism evidence="1 2">
    <name type="scientific">Portunus trituberculatus</name>
    <name type="common">Swimming crab</name>
    <name type="synonym">Neptunus trituberculatus</name>
    <dbReference type="NCBI Taxonomy" id="210409"/>
    <lineage>
        <taxon>Eukaryota</taxon>
        <taxon>Metazoa</taxon>
        <taxon>Ecdysozoa</taxon>
        <taxon>Arthropoda</taxon>
        <taxon>Crustacea</taxon>
        <taxon>Multicrustacea</taxon>
        <taxon>Malacostraca</taxon>
        <taxon>Eumalacostraca</taxon>
        <taxon>Eucarida</taxon>
        <taxon>Decapoda</taxon>
        <taxon>Pleocyemata</taxon>
        <taxon>Brachyura</taxon>
        <taxon>Eubrachyura</taxon>
        <taxon>Portunoidea</taxon>
        <taxon>Portunidae</taxon>
        <taxon>Portuninae</taxon>
        <taxon>Portunus</taxon>
    </lineage>
</organism>
<comment type="caution">
    <text evidence="1">The sequence shown here is derived from an EMBL/GenBank/DDBJ whole genome shotgun (WGS) entry which is preliminary data.</text>
</comment>
<evidence type="ECO:0000313" key="1">
    <source>
        <dbReference type="EMBL" id="MPC93817.1"/>
    </source>
</evidence>
<name>A0A5B7JKZ8_PORTR</name>
<evidence type="ECO:0000313" key="2">
    <source>
        <dbReference type="Proteomes" id="UP000324222"/>
    </source>
</evidence>